<evidence type="ECO:0000313" key="2">
    <source>
        <dbReference type="EMBL" id="CAG7821909.1"/>
    </source>
</evidence>
<feature type="transmembrane region" description="Helical" evidence="1">
    <location>
        <begin position="25"/>
        <end position="44"/>
    </location>
</feature>
<dbReference type="EMBL" id="CAJVCH010524837">
    <property type="protein sequence ID" value="CAG7821909.1"/>
    <property type="molecule type" value="Genomic_DNA"/>
</dbReference>
<keyword evidence="1" id="KW-0812">Transmembrane</keyword>
<reference evidence="2" key="1">
    <citation type="submission" date="2021-06" db="EMBL/GenBank/DDBJ databases">
        <authorList>
            <person name="Hodson N. C."/>
            <person name="Mongue J. A."/>
            <person name="Jaron S. K."/>
        </authorList>
    </citation>
    <scope>NUCLEOTIDE SEQUENCE</scope>
</reference>
<feature type="non-terminal residue" evidence="2">
    <location>
        <position position="183"/>
    </location>
</feature>
<dbReference type="AlphaFoldDB" id="A0A8J2PHG2"/>
<dbReference type="OrthoDB" id="8299140at2759"/>
<keyword evidence="1" id="KW-1133">Transmembrane helix</keyword>
<name>A0A8J2PHG2_9HEXA</name>
<protein>
    <recommendedName>
        <fullName evidence="4">Ionotropic glutamate receptor C-terminal domain-containing protein</fullName>
    </recommendedName>
</protein>
<keyword evidence="1" id="KW-0472">Membrane</keyword>
<keyword evidence="3" id="KW-1185">Reference proteome</keyword>
<evidence type="ECO:0000313" key="3">
    <source>
        <dbReference type="Proteomes" id="UP000708208"/>
    </source>
</evidence>
<evidence type="ECO:0008006" key="4">
    <source>
        <dbReference type="Google" id="ProtNLM"/>
    </source>
</evidence>
<organism evidence="2 3">
    <name type="scientific">Allacma fusca</name>
    <dbReference type="NCBI Taxonomy" id="39272"/>
    <lineage>
        <taxon>Eukaryota</taxon>
        <taxon>Metazoa</taxon>
        <taxon>Ecdysozoa</taxon>
        <taxon>Arthropoda</taxon>
        <taxon>Hexapoda</taxon>
        <taxon>Collembola</taxon>
        <taxon>Symphypleona</taxon>
        <taxon>Sminthuridae</taxon>
        <taxon>Allacma</taxon>
    </lineage>
</organism>
<dbReference type="Proteomes" id="UP000708208">
    <property type="component" value="Unassembled WGS sequence"/>
</dbReference>
<proteinExistence type="predicted"/>
<accession>A0A8J2PHG2</accession>
<sequence length="183" mass="21269">MFISCDGVETSLTYKIYSDPFQDNTWVFIFAFAFLTGVFLEFHVKQALVKIYPMLMLPLRALLEQVDVDEGEVPKTRKLKMVMTMWLLASVVLSNAYKGILTSDLTALKPAKGFQAFDNLTDFDLIISPYEQFYERVHFGKNTEFDNYIISDFPVPLQSDLSRLMKPTSEELIFEARKRDRYQ</sequence>
<comment type="caution">
    <text evidence="2">The sequence shown here is derived from an EMBL/GenBank/DDBJ whole genome shotgun (WGS) entry which is preliminary data.</text>
</comment>
<gene>
    <name evidence="2" type="ORF">AFUS01_LOCUS32214</name>
</gene>
<evidence type="ECO:0000256" key="1">
    <source>
        <dbReference type="SAM" id="Phobius"/>
    </source>
</evidence>